<keyword evidence="1" id="KW-1185">Reference proteome</keyword>
<dbReference type="AlphaFoldDB" id="A0A1U7XWX0"/>
<accession>A0A1U7XWX0</accession>
<protein>
    <submittedName>
        <fullName evidence="2">Uncharacterized protein LOC104240910</fullName>
    </submittedName>
</protein>
<name>A0A1U7XWX0_NICSY</name>
<evidence type="ECO:0000313" key="1">
    <source>
        <dbReference type="Proteomes" id="UP000189701"/>
    </source>
</evidence>
<proteinExistence type="predicted"/>
<reference evidence="2" key="2">
    <citation type="submission" date="2025-08" db="UniProtKB">
        <authorList>
            <consortium name="RefSeq"/>
        </authorList>
    </citation>
    <scope>IDENTIFICATION</scope>
    <source>
        <tissue evidence="2">Leaf</tissue>
    </source>
</reference>
<dbReference type="Proteomes" id="UP000189701">
    <property type="component" value="Unplaced"/>
</dbReference>
<dbReference type="RefSeq" id="XP_009794116.1">
    <property type="nucleotide sequence ID" value="XM_009795814.1"/>
</dbReference>
<reference evidence="1" key="1">
    <citation type="journal article" date="2013" name="Genome Biol.">
        <title>Reference genomes and transcriptomes of Nicotiana sylvestris and Nicotiana tomentosiformis.</title>
        <authorList>
            <person name="Sierro N."/>
            <person name="Battey J.N."/>
            <person name="Ouadi S."/>
            <person name="Bovet L."/>
            <person name="Goepfert S."/>
            <person name="Bakaher N."/>
            <person name="Peitsch M.C."/>
            <person name="Ivanov N.V."/>
        </authorList>
    </citation>
    <scope>NUCLEOTIDE SEQUENCE [LARGE SCALE GENOMIC DNA]</scope>
</reference>
<gene>
    <name evidence="2" type="primary">LOC104240910</name>
</gene>
<evidence type="ECO:0000313" key="2">
    <source>
        <dbReference type="RefSeq" id="XP_009794116.1"/>
    </source>
</evidence>
<sequence>MAAEASSAVRIKWSVDRIGLNSEFGNSLILLTVDRTKSSAAALILVRTAQNLVRPHCLYA</sequence>
<organism evidence="1 2">
    <name type="scientific">Nicotiana sylvestris</name>
    <name type="common">Wood tobacco</name>
    <name type="synonym">South American tobacco</name>
    <dbReference type="NCBI Taxonomy" id="4096"/>
    <lineage>
        <taxon>Eukaryota</taxon>
        <taxon>Viridiplantae</taxon>
        <taxon>Streptophyta</taxon>
        <taxon>Embryophyta</taxon>
        <taxon>Tracheophyta</taxon>
        <taxon>Spermatophyta</taxon>
        <taxon>Magnoliopsida</taxon>
        <taxon>eudicotyledons</taxon>
        <taxon>Gunneridae</taxon>
        <taxon>Pentapetalae</taxon>
        <taxon>asterids</taxon>
        <taxon>lamiids</taxon>
        <taxon>Solanales</taxon>
        <taxon>Solanaceae</taxon>
        <taxon>Nicotianoideae</taxon>
        <taxon>Nicotianeae</taxon>
        <taxon>Nicotiana</taxon>
    </lineage>
</organism>